<dbReference type="InterPro" id="IPR019734">
    <property type="entry name" value="TPR_rpt"/>
</dbReference>
<dbReference type="PANTHER" id="PTHR46082">
    <property type="entry name" value="ATP/GTP-BINDING PROTEIN-RELATED"/>
    <property type="match status" value="1"/>
</dbReference>
<dbReference type="InterPro" id="IPR049945">
    <property type="entry name" value="AAA_22"/>
</dbReference>
<dbReference type="Pfam" id="PF13374">
    <property type="entry name" value="TPR_10"/>
    <property type="match status" value="3"/>
</dbReference>
<keyword evidence="3" id="KW-1185">Reference proteome</keyword>
<dbReference type="EMBL" id="MU857683">
    <property type="protein sequence ID" value="KAK4246078.1"/>
    <property type="molecule type" value="Genomic_DNA"/>
</dbReference>
<dbReference type="InterPro" id="IPR027417">
    <property type="entry name" value="P-loop_NTPase"/>
</dbReference>
<evidence type="ECO:0000313" key="2">
    <source>
        <dbReference type="EMBL" id="KAK4246078.1"/>
    </source>
</evidence>
<protein>
    <recommendedName>
        <fullName evidence="1">ORC1/DEAH AAA+ ATPase domain-containing protein</fullName>
    </recommendedName>
</protein>
<evidence type="ECO:0000259" key="1">
    <source>
        <dbReference type="Pfam" id="PF13401"/>
    </source>
</evidence>
<accession>A0AAN7HLU9</accession>
<sequence length="766" mass="86356">MGELEVVTAPHTIPTRSAFGQVQGRNVIAGQNILGGTVNFNFHGDPSVRPPVYRLFPFPRNEDVVHRHALFAELDQLLPLSGASQSAALWGLGGSGKTQIALEYAYRRADKDPTCSVFWVHADDETTFVSDYKTIAKKLKISTDLDGDELLTAVRDGIEALDSYVLVLDNADNLTAFGVGRDQSVGGENTAGKLARNLLGFVPWRSGTVLWTSRDKRISGSLVSAKRAINVARMTDREAMALLETVGNRKIGEEELDDATQLLAELDWLPLAVSQAAAYIRRMSTTPREYLSKLAGHRKGQKVMLKSEFDRHRRPGLSNSIFETWNISMEQIRQENKMAYDILHVLAFMDSQSISFEMIIKAASLCSGKLTDEIPSDESTGRATPGSDNADDDDEVLYATICLQEFSFLHSRVSDGTSRTYEMHKLVQEATQYALRRSDRRKAEVHFSKLALQVVMDLFPERGRDFWGESSSLLTRVSNYLYDRGRWREKEPVDKRTYEFRKKKLGEKHPDTIKSMANLAATYHAQGRYKEAEKIKVVALALRRDVLGEKHPDTIWSTASLATTYHELGRSEEAEKINVEVLALQRDVLGEKHPDTIWSMGELAATYHELGRYEESEKIKVEVLTLQRDILGERHPDTIRSMANLAATYLELGRFEEAEKINVEVMALRRDVLGEKHPETIRSMANLAATYHELGRYEEAEKINVEVLALRRDVLGERHPDTLLAMHDLSVTWNSRRRRPEALAMMQECFQLQCEAGKALSSKPNV</sequence>
<dbReference type="Proteomes" id="UP001303647">
    <property type="component" value="Unassembled WGS sequence"/>
</dbReference>
<reference evidence="2" key="2">
    <citation type="submission" date="2023-05" db="EMBL/GenBank/DDBJ databases">
        <authorList>
            <consortium name="Lawrence Berkeley National Laboratory"/>
            <person name="Steindorff A."/>
            <person name="Hensen N."/>
            <person name="Bonometti L."/>
            <person name="Westerberg I."/>
            <person name="Brannstrom I.O."/>
            <person name="Guillou S."/>
            <person name="Cros-Aarteil S."/>
            <person name="Calhoun S."/>
            <person name="Haridas S."/>
            <person name="Kuo A."/>
            <person name="Mondo S."/>
            <person name="Pangilinan J."/>
            <person name="Riley R."/>
            <person name="Labutti K."/>
            <person name="Andreopoulos B."/>
            <person name="Lipzen A."/>
            <person name="Chen C."/>
            <person name="Yanf M."/>
            <person name="Daum C."/>
            <person name="Ng V."/>
            <person name="Clum A."/>
            <person name="Ohm R."/>
            <person name="Martin F."/>
            <person name="Silar P."/>
            <person name="Natvig D."/>
            <person name="Lalanne C."/>
            <person name="Gautier V."/>
            <person name="Ament-Velasquez S.L."/>
            <person name="Kruys A."/>
            <person name="Hutchinson M.I."/>
            <person name="Powell A.J."/>
            <person name="Barry K."/>
            <person name="Miller A.N."/>
            <person name="Grigoriev I.V."/>
            <person name="Debuchy R."/>
            <person name="Gladieux P."/>
            <person name="Thoren M.H."/>
            <person name="Johannesson H."/>
        </authorList>
    </citation>
    <scope>NUCLEOTIDE SEQUENCE</scope>
    <source>
        <strain evidence="2">CBS 359.72</strain>
    </source>
</reference>
<dbReference type="Pfam" id="PF13401">
    <property type="entry name" value="AAA_22"/>
    <property type="match status" value="1"/>
</dbReference>
<organism evidence="2 3">
    <name type="scientific">Corynascus novoguineensis</name>
    <dbReference type="NCBI Taxonomy" id="1126955"/>
    <lineage>
        <taxon>Eukaryota</taxon>
        <taxon>Fungi</taxon>
        <taxon>Dikarya</taxon>
        <taxon>Ascomycota</taxon>
        <taxon>Pezizomycotina</taxon>
        <taxon>Sordariomycetes</taxon>
        <taxon>Sordariomycetidae</taxon>
        <taxon>Sordariales</taxon>
        <taxon>Chaetomiaceae</taxon>
        <taxon>Corynascus</taxon>
    </lineage>
</organism>
<dbReference type="AlphaFoldDB" id="A0AAN7HLU9"/>
<dbReference type="InterPro" id="IPR011990">
    <property type="entry name" value="TPR-like_helical_dom_sf"/>
</dbReference>
<feature type="domain" description="ORC1/DEAH AAA+ ATPase" evidence="1">
    <location>
        <begin position="85"/>
        <end position="175"/>
    </location>
</feature>
<dbReference type="GO" id="GO:0016887">
    <property type="term" value="F:ATP hydrolysis activity"/>
    <property type="evidence" value="ECO:0007669"/>
    <property type="project" value="InterPro"/>
</dbReference>
<dbReference type="PANTHER" id="PTHR46082:SF6">
    <property type="entry name" value="AAA+ ATPASE DOMAIN-CONTAINING PROTEIN-RELATED"/>
    <property type="match status" value="1"/>
</dbReference>
<dbReference type="SUPFAM" id="SSF48452">
    <property type="entry name" value="TPR-like"/>
    <property type="match status" value="2"/>
</dbReference>
<reference evidence="2" key="1">
    <citation type="journal article" date="2023" name="Mol. Phylogenet. Evol.">
        <title>Genome-scale phylogeny and comparative genomics of the fungal order Sordariales.</title>
        <authorList>
            <person name="Hensen N."/>
            <person name="Bonometti L."/>
            <person name="Westerberg I."/>
            <person name="Brannstrom I.O."/>
            <person name="Guillou S."/>
            <person name="Cros-Aarteil S."/>
            <person name="Calhoun S."/>
            <person name="Haridas S."/>
            <person name="Kuo A."/>
            <person name="Mondo S."/>
            <person name="Pangilinan J."/>
            <person name="Riley R."/>
            <person name="LaButti K."/>
            <person name="Andreopoulos B."/>
            <person name="Lipzen A."/>
            <person name="Chen C."/>
            <person name="Yan M."/>
            <person name="Daum C."/>
            <person name="Ng V."/>
            <person name="Clum A."/>
            <person name="Steindorff A."/>
            <person name="Ohm R.A."/>
            <person name="Martin F."/>
            <person name="Silar P."/>
            <person name="Natvig D.O."/>
            <person name="Lalanne C."/>
            <person name="Gautier V."/>
            <person name="Ament-Velasquez S.L."/>
            <person name="Kruys A."/>
            <person name="Hutchinson M.I."/>
            <person name="Powell A.J."/>
            <person name="Barry K."/>
            <person name="Miller A.N."/>
            <person name="Grigoriev I.V."/>
            <person name="Debuchy R."/>
            <person name="Gladieux P."/>
            <person name="Hiltunen Thoren M."/>
            <person name="Johannesson H."/>
        </authorList>
    </citation>
    <scope>NUCLEOTIDE SEQUENCE</scope>
    <source>
        <strain evidence="2">CBS 359.72</strain>
    </source>
</reference>
<evidence type="ECO:0000313" key="3">
    <source>
        <dbReference type="Proteomes" id="UP001303647"/>
    </source>
</evidence>
<name>A0AAN7HLU9_9PEZI</name>
<gene>
    <name evidence="2" type="ORF">C7999DRAFT_42471</name>
</gene>
<proteinExistence type="predicted"/>
<dbReference type="InterPro" id="IPR053137">
    <property type="entry name" value="NLR-like"/>
</dbReference>
<dbReference type="Gene3D" id="3.40.50.300">
    <property type="entry name" value="P-loop containing nucleotide triphosphate hydrolases"/>
    <property type="match status" value="1"/>
</dbReference>
<dbReference type="Gene3D" id="1.25.40.10">
    <property type="entry name" value="Tetratricopeptide repeat domain"/>
    <property type="match status" value="2"/>
</dbReference>
<dbReference type="SUPFAM" id="SSF52540">
    <property type="entry name" value="P-loop containing nucleoside triphosphate hydrolases"/>
    <property type="match status" value="1"/>
</dbReference>
<dbReference type="Pfam" id="PF13424">
    <property type="entry name" value="TPR_12"/>
    <property type="match status" value="2"/>
</dbReference>
<comment type="caution">
    <text evidence="2">The sequence shown here is derived from an EMBL/GenBank/DDBJ whole genome shotgun (WGS) entry which is preliminary data.</text>
</comment>
<dbReference type="SMART" id="SM00028">
    <property type="entry name" value="TPR"/>
    <property type="match status" value="5"/>
</dbReference>